<proteinExistence type="predicted"/>
<dbReference type="Proteomes" id="UP001497516">
    <property type="component" value="Chromosome 6"/>
</dbReference>
<keyword evidence="2" id="KW-1185">Reference proteome</keyword>
<name>A0AAV2F5V2_9ROSI</name>
<accession>A0AAV2F5V2</accession>
<dbReference type="AlphaFoldDB" id="A0AAV2F5V2"/>
<evidence type="ECO:0000313" key="2">
    <source>
        <dbReference type="Proteomes" id="UP001497516"/>
    </source>
</evidence>
<sequence>MSPPTKRKVELIMDDGQDYDEAYESWRLSEIRREKRMREERAEGAKTMFEFFSCFHVMLYYLHLAQQCESVDRV</sequence>
<gene>
    <name evidence="1" type="ORF">LTRI10_LOCUS34139</name>
</gene>
<dbReference type="EMBL" id="OZ034819">
    <property type="protein sequence ID" value="CAL1393569.1"/>
    <property type="molecule type" value="Genomic_DNA"/>
</dbReference>
<protein>
    <submittedName>
        <fullName evidence="1">Uncharacterized protein</fullName>
    </submittedName>
</protein>
<organism evidence="1 2">
    <name type="scientific">Linum trigynum</name>
    <dbReference type="NCBI Taxonomy" id="586398"/>
    <lineage>
        <taxon>Eukaryota</taxon>
        <taxon>Viridiplantae</taxon>
        <taxon>Streptophyta</taxon>
        <taxon>Embryophyta</taxon>
        <taxon>Tracheophyta</taxon>
        <taxon>Spermatophyta</taxon>
        <taxon>Magnoliopsida</taxon>
        <taxon>eudicotyledons</taxon>
        <taxon>Gunneridae</taxon>
        <taxon>Pentapetalae</taxon>
        <taxon>rosids</taxon>
        <taxon>fabids</taxon>
        <taxon>Malpighiales</taxon>
        <taxon>Linaceae</taxon>
        <taxon>Linum</taxon>
    </lineage>
</organism>
<evidence type="ECO:0000313" key="1">
    <source>
        <dbReference type="EMBL" id="CAL1393569.1"/>
    </source>
</evidence>
<reference evidence="1 2" key="1">
    <citation type="submission" date="2024-04" db="EMBL/GenBank/DDBJ databases">
        <authorList>
            <person name="Fracassetti M."/>
        </authorList>
    </citation>
    <scope>NUCLEOTIDE SEQUENCE [LARGE SCALE GENOMIC DNA]</scope>
</reference>